<dbReference type="InterPro" id="IPR037997">
    <property type="entry name" value="Dgk1-like"/>
</dbReference>
<dbReference type="EMBL" id="KV784358">
    <property type="protein sequence ID" value="OEU16328.1"/>
    <property type="molecule type" value="Genomic_DNA"/>
</dbReference>
<dbReference type="GO" id="GO:0006654">
    <property type="term" value="P:phosphatidic acid biosynthetic process"/>
    <property type="evidence" value="ECO:0007669"/>
    <property type="project" value="TreeGrafter"/>
</dbReference>
<keyword evidence="1" id="KW-1133">Transmembrane helix</keyword>
<evidence type="ECO:0008006" key="4">
    <source>
        <dbReference type="Google" id="ProtNLM"/>
    </source>
</evidence>
<dbReference type="AlphaFoldDB" id="A0A1E7FDS4"/>
<protein>
    <recommendedName>
        <fullName evidence="4">Dolichol kinase</fullName>
    </recommendedName>
</protein>
<feature type="transmembrane region" description="Helical" evidence="1">
    <location>
        <begin position="149"/>
        <end position="170"/>
    </location>
</feature>
<evidence type="ECO:0000313" key="3">
    <source>
        <dbReference type="Proteomes" id="UP000095751"/>
    </source>
</evidence>
<sequence>MIPVLLDLFENIPIIKRLVAVQPEYTEIATNSNDVAVWISSPLWTNILASFAMVVYYKFAIELACFVRTKNWTGEQPKRIENISRNVLHLFFSSVIIFWPYFDQSCWSWKLAALLPAVILSRLIYKGVVVGDPSDADVLNLSLSGSPSALLLGPFLLAGVFFWLTLYQFMTEEAAIISAMCFGDGLAPLVGSLCGRHFFNVPFGRLKTIEGSVCVFLGTVIACYFNLYILGIPLLPLRIILAYGGIAAVAEGTSPANLDNLITPIVLHFSIERVKELLPP</sequence>
<organism evidence="2 3">
    <name type="scientific">Fragilariopsis cylindrus CCMP1102</name>
    <dbReference type="NCBI Taxonomy" id="635003"/>
    <lineage>
        <taxon>Eukaryota</taxon>
        <taxon>Sar</taxon>
        <taxon>Stramenopiles</taxon>
        <taxon>Ochrophyta</taxon>
        <taxon>Bacillariophyta</taxon>
        <taxon>Bacillariophyceae</taxon>
        <taxon>Bacillariophycidae</taxon>
        <taxon>Bacillariales</taxon>
        <taxon>Bacillariaceae</taxon>
        <taxon>Fragilariopsis</taxon>
    </lineage>
</organism>
<keyword evidence="3" id="KW-1185">Reference proteome</keyword>
<dbReference type="OrthoDB" id="5673at2759"/>
<dbReference type="PANTHER" id="PTHR31303:SF1">
    <property type="entry name" value="CTP-DEPENDENT DIACYLGLYCEROL KINASE 1"/>
    <property type="match status" value="1"/>
</dbReference>
<name>A0A1E7FDS4_9STRA</name>
<evidence type="ECO:0000256" key="1">
    <source>
        <dbReference type="SAM" id="Phobius"/>
    </source>
</evidence>
<dbReference type="PANTHER" id="PTHR31303">
    <property type="entry name" value="CTP-DEPENDENT DIACYLGLYCEROL KINASE 1"/>
    <property type="match status" value="1"/>
</dbReference>
<gene>
    <name evidence="2" type="ORF">FRACYDRAFT_261204</name>
</gene>
<feature type="transmembrane region" description="Helical" evidence="1">
    <location>
        <begin position="211"/>
        <end position="235"/>
    </location>
</feature>
<dbReference type="GO" id="GO:0004143">
    <property type="term" value="F:ATP-dependent diacylglycerol kinase activity"/>
    <property type="evidence" value="ECO:0007669"/>
    <property type="project" value="InterPro"/>
</dbReference>
<dbReference type="KEGG" id="fcy:FRACYDRAFT_261204"/>
<keyword evidence="1" id="KW-0472">Membrane</keyword>
<feature type="transmembrane region" description="Helical" evidence="1">
    <location>
        <begin position="43"/>
        <end position="65"/>
    </location>
</feature>
<reference evidence="2 3" key="1">
    <citation type="submission" date="2016-09" db="EMBL/GenBank/DDBJ databases">
        <title>Extensive genetic diversity and differential bi-allelic expression allows diatom success in the polar Southern Ocean.</title>
        <authorList>
            <consortium name="DOE Joint Genome Institute"/>
            <person name="Mock T."/>
            <person name="Otillar R.P."/>
            <person name="Strauss J."/>
            <person name="Dupont C."/>
            <person name="Frickenhaus S."/>
            <person name="Maumus F."/>
            <person name="Mcmullan M."/>
            <person name="Sanges R."/>
            <person name="Schmutz J."/>
            <person name="Toseland A."/>
            <person name="Valas R."/>
            <person name="Veluchamy A."/>
            <person name="Ward B.J."/>
            <person name="Allen A."/>
            <person name="Barry K."/>
            <person name="Falciatore A."/>
            <person name="Ferrante M."/>
            <person name="Fortunato A.E."/>
            <person name="Gloeckner G."/>
            <person name="Gruber A."/>
            <person name="Hipkin R."/>
            <person name="Janech M."/>
            <person name="Kroth P."/>
            <person name="Leese F."/>
            <person name="Lindquist E."/>
            <person name="Lyon B.R."/>
            <person name="Martin J."/>
            <person name="Mayer C."/>
            <person name="Parker M."/>
            <person name="Quesneville H."/>
            <person name="Raymond J."/>
            <person name="Uhlig C."/>
            <person name="Valentin K.U."/>
            <person name="Worden A.Z."/>
            <person name="Armbrust E.V."/>
            <person name="Bowler C."/>
            <person name="Green B."/>
            <person name="Moulton V."/>
            <person name="Van Oosterhout C."/>
            <person name="Grigoriev I."/>
        </authorList>
    </citation>
    <scope>NUCLEOTIDE SEQUENCE [LARGE SCALE GENOMIC DNA]</scope>
    <source>
        <strain evidence="2 3">CCMP1102</strain>
    </source>
</reference>
<accession>A0A1E7FDS4</accession>
<dbReference type="GO" id="GO:0005789">
    <property type="term" value="C:endoplasmic reticulum membrane"/>
    <property type="evidence" value="ECO:0007669"/>
    <property type="project" value="TreeGrafter"/>
</dbReference>
<dbReference type="Proteomes" id="UP000095751">
    <property type="component" value="Unassembled WGS sequence"/>
</dbReference>
<dbReference type="InParanoid" id="A0A1E7FDS4"/>
<keyword evidence="1" id="KW-0812">Transmembrane</keyword>
<feature type="transmembrane region" description="Helical" evidence="1">
    <location>
        <begin position="86"/>
        <end position="102"/>
    </location>
</feature>
<proteinExistence type="predicted"/>
<evidence type="ECO:0000313" key="2">
    <source>
        <dbReference type="EMBL" id="OEU16328.1"/>
    </source>
</evidence>